<comment type="caution">
    <text evidence="5">The sequence shown here is derived from an EMBL/GenBank/DDBJ whole genome shotgun (WGS) entry which is preliminary data.</text>
</comment>
<feature type="domain" description="3-octaprenyl-4-hydroxybenzoate carboxy-lyase-like N-terminal" evidence="3">
    <location>
        <begin position="34"/>
        <end position="113"/>
    </location>
</feature>
<proteinExistence type="predicted"/>
<dbReference type="PANTHER" id="PTHR30108:SF17">
    <property type="entry name" value="FERULIC ACID DECARBOXYLASE 1"/>
    <property type="match status" value="1"/>
</dbReference>
<keyword evidence="6" id="KW-1185">Reference proteome</keyword>
<dbReference type="InterPro" id="IPR002830">
    <property type="entry name" value="UbiD"/>
</dbReference>
<dbReference type="Gene3D" id="3.40.1670.10">
    <property type="entry name" value="UbiD C-terminal domain-like"/>
    <property type="match status" value="1"/>
</dbReference>
<dbReference type="GO" id="GO:0016831">
    <property type="term" value="F:carboxy-lyase activity"/>
    <property type="evidence" value="ECO:0007669"/>
    <property type="project" value="InterPro"/>
</dbReference>
<feature type="domain" description="3-octaprenyl-4-hydroxybenzoate carboxy-lyase-like Rift-related" evidence="2">
    <location>
        <begin position="124"/>
        <end position="335"/>
    </location>
</feature>
<dbReference type="InterPro" id="IPR049383">
    <property type="entry name" value="UbiD-like_N"/>
</dbReference>
<organism evidence="5 6">
    <name type="scientific">Nonomuraea zeae</name>
    <dbReference type="NCBI Taxonomy" id="1642303"/>
    <lineage>
        <taxon>Bacteria</taxon>
        <taxon>Bacillati</taxon>
        <taxon>Actinomycetota</taxon>
        <taxon>Actinomycetes</taxon>
        <taxon>Streptosporangiales</taxon>
        <taxon>Streptosporangiaceae</taxon>
        <taxon>Nonomuraea</taxon>
    </lineage>
</organism>
<dbReference type="AlphaFoldDB" id="A0A5S4GNM1"/>
<dbReference type="Pfam" id="PF20696">
    <property type="entry name" value="UbiD_C"/>
    <property type="match status" value="1"/>
</dbReference>
<evidence type="ECO:0000259" key="2">
    <source>
        <dbReference type="Pfam" id="PF01977"/>
    </source>
</evidence>
<evidence type="ECO:0000313" key="5">
    <source>
        <dbReference type="EMBL" id="TMR34161.1"/>
    </source>
</evidence>
<dbReference type="GO" id="GO:0005737">
    <property type="term" value="C:cytoplasm"/>
    <property type="evidence" value="ECO:0007669"/>
    <property type="project" value="TreeGrafter"/>
</dbReference>
<dbReference type="SUPFAM" id="SSF143968">
    <property type="entry name" value="UbiD C-terminal domain-like"/>
    <property type="match status" value="1"/>
</dbReference>
<dbReference type="PANTHER" id="PTHR30108">
    <property type="entry name" value="3-OCTAPRENYL-4-HYDROXYBENZOATE CARBOXY-LYASE-RELATED"/>
    <property type="match status" value="1"/>
</dbReference>
<gene>
    <name evidence="5" type="ORF">ETD85_17825</name>
</gene>
<reference evidence="5 6" key="1">
    <citation type="submission" date="2019-05" db="EMBL/GenBank/DDBJ databases">
        <title>Draft genome sequence of Nonomuraea zeae DSM 100528.</title>
        <authorList>
            <person name="Saricaoglu S."/>
            <person name="Isik K."/>
        </authorList>
    </citation>
    <scope>NUCLEOTIDE SEQUENCE [LARGE SCALE GENOMIC DNA]</scope>
    <source>
        <strain evidence="5 6">DSM 100528</strain>
    </source>
</reference>
<dbReference type="Proteomes" id="UP000306628">
    <property type="component" value="Unassembled WGS sequence"/>
</dbReference>
<dbReference type="Pfam" id="PF01977">
    <property type="entry name" value="UbiD"/>
    <property type="match status" value="1"/>
</dbReference>
<evidence type="ECO:0000259" key="3">
    <source>
        <dbReference type="Pfam" id="PF20695"/>
    </source>
</evidence>
<feature type="region of interest" description="Disordered" evidence="1">
    <location>
        <begin position="499"/>
        <end position="550"/>
    </location>
</feature>
<dbReference type="Pfam" id="PF20695">
    <property type="entry name" value="UbiD_N"/>
    <property type="match status" value="1"/>
</dbReference>
<dbReference type="RefSeq" id="WP_138690842.1">
    <property type="nucleotide sequence ID" value="NZ_JBHSAZ010000107.1"/>
</dbReference>
<evidence type="ECO:0000259" key="4">
    <source>
        <dbReference type="Pfam" id="PF20696"/>
    </source>
</evidence>
<feature type="compositionally biased region" description="Low complexity" evidence="1">
    <location>
        <begin position="515"/>
        <end position="528"/>
    </location>
</feature>
<dbReference type="InterPro" id="IPR048304">
    <property type="entry name" value="UbiD_Rift_dom"/>
</dbReference>
<dbReference type="InterPro" id="IPR049381">
    <property type="entry name" value="UbiD-like_C"/>
</dbReference>
<feature type="domain" description="3-octaprenyl-4-hydroxybenzoate carboxy-lyase-like C-terminal" evidence="4">
    <location>
        <begin position="343"/>
        <end position="476"/>
    </location>
</feature>
<accession>A0A5S4GNM1</accession>
<name>A0A5S4GNM1_9ACTN</name>
<dbReference type="OrthoDB" id="9809841at2"/>
<protein>
    <submittedName>
        <fullName evidence="5">UbiD family decarboxylase</fullName>
    </submittedName>
</protein>
<evidence type="ECO:0000313" key="6">
    <source>
        <dbReference type="Proteomes" id="UP000306628"/>
    </source>
</evidence>
<evidence type="ECO:0000256" key="1">
    <source>
        <dbReference type="SAM" id="MobiDB-lite"/>
    </source>
</evidence>
<dbReference type="SUPFAM" id="SSF50475">
    <property type="entry name" value="FMN-binding split barrel"/>
    <property type="match status" value="1"/>
</dbReference>
<sequence length="550" mass="58428">MTAKTKKPAKAAARTGEVHDLRSALERLRHYPSQLIETDHPVDPIAELAGVYKLVGAGGTVVRPTRTGPAMLFNDVSGFPGWRVLVGLMASRERVGLLLDAPARRLTQRMAQAYRNAMSPVDVGAEHAVCQEVVHRAGDPGFDLRKLLPAPTNTEEDAGPYFCLGLVLSSDPTGQAGTDVTIHRLCVQGKDELSIFFAPGRHIDAFRKKAEAQGKPLAVSVNMGLDPAVHIGACFEAPTTPYGYDELAVAGGLRGKPVELTRCLTVDQRCIANAEVVIEGEILPDVRIAEDRNTHTGHAMPEFPGYNGPANPALPVLKVTAVTTRRDPILQTLVGPGEEHVSLAGLPTEASIYNACDKALPGFVSEVYAHSSGGGKFLTVMKCNKQSAFDDGRARLAALIAFGTYTELKNVILVDEDVDIFDTNDVLWAMQTRMQGNLDIIAIPGVAGHVLDPSQTPEYDPRLPAKGVTSKTIFDATAPYELRAKMFARAQFREVDPRPFAPGLFGDDGQATSNGAASPDGPASSGGASRDGTGHDGVAPAARAESGHPG</sequence>
<dbReference type="EMBL" id="VCKX01000048">
    <property type="protein sequence ID" value="TMR34161.1"/>
    <property type="molecule type" value="Genomic_DNA"/>
</dbReference>